<dbReference type="AlphaFoldDB" id="A0A9W7SKK1"/>
<reference evidence="4 5" key="2">
    <citation type="journal article" date="2021" name="Curr. Genet.">
        <title>Genetic response to nitrogen starvation in the aggressive Eucalyptus foliar pathogen Teratosphaeria destructans.</title>
        <authorList>
            <person name="Havenga M."/>
            <person name="Wingfield B.D."/>
            <person name="Wingfield M.J."/>
            <person name="Dreyer L.L."/>
            <person name="Roets F."/>
            <person name="Aylward J."/>
        </authorList>
    </citation>
    <scope>NUCLEOTIDE SEQUENCE [LARGE SCALE GENOMIC DNA]</scope>
    <source>
        <strain evidence="4">CMW44962</strain>
    </source>
</reference>
<feature type="compositionally biased region" description="Pro residues" evidence="2">
    <location>
        <begin position="448"/>
        <end position="458"/>
    </location>
</feature>
<feature type="region of interest" description="Disordered" evidence="2">
    <location>
        <begin position="907"/>
        <end position="927"/>
    </location>
</feature>
<organism evidence="4 5">
    <name type="scientific">Teratosphaeria destructans</name>
    <dbReference type="NCBI Taxonomy" id="418781"/>
    <lineage>
        <taxon>Eukaryota</taxon>
        <taxon>Fungi</taxon>
        <taxon>Dikarya</taxon>
        <taxon>Ascomycota</taxon>
        <taxon>Pezizomycotina</taxon>
        <taxon>Dothideomycetes</taxon>
        <taxon>Dothideomycetidae</taxon>
        <taxon>Mycosphaerellales</taxon>
        <taxon>Teratosphaeriaceae</taxon>
        <taxon>Teratosphaeria</taxon>
    </lineage>
</organism>
<dbReference type="Proteomes" id="UP001138500">
    <property type="component" value="Unassembled WGS sequence"/>
</dbReference>
<dbReference type="OrthoDB" id="240546at2759"/>
<feature type="compositionally biased region" description="Polar residues" evidence="2">
    <location>
        <begin position="374"/>
        <end position="384"/>
    </location>
</feature>
<feature type="compositionally biased region" description="Gly residues" evidence="2">
    <location>
        <begin position="62"/>
        <end position="74"/>
    </location>
</feature>
<evidence type="ECO:0000313" key="4">
    <source>
        <dbReference type="EMBL" id="KAH9818181.1"/>
    </source>
</evidence>
<feature type="region of interest" description="Disordered" evidence="2">
    <location>
        <begin position="356"/>
        <end position="491"/>
    </location>
</feature>
<evidence type="ECO:0000259" key="3">
    <source>
        <dbReference type="Pfam" id="PF19031"/>
    </source>
</evidence>
<dbReference type="InterPro" id="IPR043987">
    <property type="entry name" value="CCZ1/INTU/HSP4_longin_1"/>
</dbReference>
<feature type="compositionally biased region" description="Basic and acidic residues" evidence="2">
    <location>
        <begin position="465"/>
        <end position="485"/>
    </location>
</feature>
<dbReference type="PANTHER" id="PTHR13056:SF0">
    <property type="entry name" value="VACUOLAR FUSION PROTEIN CCZ1 HOMOLOG-RELATED"/>
    <property type="match status" value="1"/>
</dbReference>
<feature type="region of interest" description="Disordered" evidence="2">
    <location>
        <begin position="50"/>
        <end position="85"/>
    </location>
</feature>
<reference evidence="4 5" key="1">
    <citation type="journal article" date="2018" name="IMA Fungus">
        <title>IMA Genome-F 10: Nine draft genome sequences of Claviceps purpurea s.lat., including C. arundinis, C. humidiphila, and C. cf. spartinae, pseudomolecules for the pitch canker pathogen Fusarium circinatum, draft genome of Davidsoniella eucalypti, Grosmannia galeiformis, Quambalaria eucalypti, and Teratosphaeria destructans.</title>
        <authorList>
            <person name="Wingfield B.D."/>
            <person name="Liu M."/>
            <person name="Nguyen H.D."/>
            <person name="Lane F.A."/>
            <person name="Morgan S.W."/>
            <person name="De Vos L."/>
            <person name="Wilken P.M."/>
            <person name="Duong T.A."/>
            <person name="Aylward J."/>
            <person name="Coetzee M.P."/>
            <person name="Dadej K."/>
            <person name="De Beer Z.W."/>
            <person name="Findlay W."/>
            <person name="Havenga M."/>
            <person name="Kolarik M."/>
            <person name="Menzies J.G."/>
            <person name="Naidoo K."/>
            <person name="Pochopski O."/>
            <person name="Shoukouhi P."/>
            <person name="Santana Q.C."/>
            <person name="Seifert K.A."/>
            <person name="Soal N."/>
            <person name="Steenkamp E.T."/>
            <person name="Tatham C.T."/>
            <person name="van der Nest M.A."/>
            <person name="Wingfield M.J."/>
        </authorList>
    </citation>
    <scope>NUCLEOTIDE SEQUENCE [LARGE SCALE GENOMIC DNA]</scope>
    <source>
        <strain evidence="4">CMW44962</strain>
    </source>
</reference>
<feature type="compositionally biased region" description="Polar residues" evidence="2">
    <location>
        <begin position="910"/>
        <end position="927"/>
    </location>
</feature>
<feature type="compositionally biased region" description="Polar residues" evidence="2">
    <location>
        <begin position="734"/>
        <end position="752"/>
    </location>
</feature>
<feature type="region of interest" description="Disordered" evidence="2">
    <location>
        <begin position="941"/>
        <end position="973"/>
    </location>
</feature>
<comment type="caution">
    <text evidence="4">The sequence shown here is derived from an EMBL/GenBank/DDBJ whole genome shotgun (WGS) entry which is preliminary data.</text>
</comment>
<proteinExistence type="inferred from homology"/>
<comment type="similarity">
    <text evidence="1">Belongs to the CCZ1 family.</text>
</comment>
<dbReference type="EMBL" id="RIBY02002356">
    <property type="protein sequence ID" value="KAH9818181.1"/>
    <property type="molecule type" value="Genomic_DNA"/>
</dbReference>
<gene>
    <name evidence="4" type="ORF">Tdes44962_MAKER05375</name>
</gene>
<dbReference type="Pfam" id="PF19031">
    <property type="entry name" value="Intu_longin_1"/>
    <property type="match status" value="1"/>
</dbReference>
<name>A0A9W7SKK1_9PEZI</name>
<feature type="domain" description="CCZ1/INTU/HSP4 first Longin" evidence="3">
    <location>
        <begin position="82"/>
        <end position="195"/>
    </location>
</feature>
<keyword evidence="5" id="KW-1185">Reference proteome</keyword>
<evidence type="ECO:0000313" key="5">
    <source>
        <dbReference type="Proteomes" id="UP001138500"/>
    </source>
</evidence>
<dbReference type="GO" id="GO:0016192">
    <property type="term" value="P:vesicle-mediated transport"/>
    <property type="evidence" value="ECO:0007669"/>
    <property type="project" value="InterPro"/>
</dbReference>
<dbReference type="PANTHER" id="PTHR13056">
    <property type="entry name" value="VACUOLAR FUSION PROTEIN CCZ1 HOMOLOG-RELATED"/>
    <property type="match status" value="1"/>
</dbReference>
<sequence>MSAHAAPKVIPAQLAFLAIYNPTLGPTDETFPQQCVFWYSRAAQEARAAGKRSGKSDAAGGDAAGGDAAGGDAAGGDAAAREEENEKLRQIGLAQGMVDFARSFSDGQPVDAIETEKSRVVLHELEPGWWILASIDLTRLPAVVPAASEPAVSKKSAAKVKQKPTYEYSSREVSPAPLLIQQLLQAHHVFALHHGPSLDDLYVRLPQDKFRRTLDRFWTRFSRSWDVLLHGNPSADIFCGVKVASGGELGVGVGEEEWGSGEREVLEDVVRNTDGLIDLVVSRFGEPPAFETSDYSNLPEHEALPWMGSANQPMAADGIVFGGVGALARPSLRNISLWMRQIYSYGEHAYGVRDNPLRETRRRRRRNQLRETSEQANGNDLTPKTSRDLDPNGLIQTVQQQEALKRHDVPGDEIDPSLLPHDPRPRIHGRTASQDHAAEQSEHTPPIIHNPPGIPPPIVTAVDQALEKATKKADQDGKHDSKADEESSESTWGVPNQYMKYLTLGLSEIVTSNSSQATIKALREKDDKVANAVKSPVPTGNGHAHVDPKPAEDELRANIALQKRLENRGHFVIGLKGDLDAVPYGDDAESQEVADFIDGSVGAEAQGTRNVLRTLQVELSAQDLPNSANASDEEDINDILDRKAKKARSETMSQKKARRVRVLVYAHRPFMYCFIFEQRSANLSYARFYQELHRSLVTIHRPLLSSTNQEKVAQLIEASHAEATGEQSDGKASVLSSGTNSLPSRGAGSQASHDTRPIFDLIHDPRSLTVHCSVPNIPDPGTPAAEGLGSSVGDSKRIPVGWSRVEALNVHSAILNTLSSVKGKQAELERTSKTSRGWWVVWMKMPPSHAVAEKGELEREDSNATLHGNDDNAAAAETSADDVLTKSIASTQPQHPDESRTAFLVRRSAESTAPHHSSSKSASGVRNASQGLWSSTLSAFGAGSSGTSEAKTGGASAGWGSARRVSKTGGEGDGVGAGIGFDARKYVEGLMSLGR</sequence>
<dbReference type="InterPro" id="IPR013176">
    <property type="entry name" value="Ccz1"/>
</dbReference>
<feature type="region of interest" description="Disordered" evidence="2">
    <location>
        <begin position="721"/>
        <end position="753"/>
    </location>
</feature>
<evidence type="ECO:0000256" key="2">
    <source>
        <dbReference type="SAM" id="MobiDB-lite"/>
    </source>
</evidence>
<dbReference type="GO" id="GO:0035658">
    <property type="term" value="C:Mon1-Ccz1 complex"/>
    <property type="evidence" value="ECO:0007669"/>
    <property type="project" value="InterPro"/>
</dbReference>
<evidence type="ECO:0000256" key="1">
    <source>
        <dbReference type="ARBA" id="ARBA00005352"/>
    </source>
</evidence>
<accession>A0A9W7SKK1</accession>
<protein>
    <recommendedName>
        <fullName evidence="3">CCZ1/INTU/HSP4 first Longin domain-containing protein</fullName>
    </recommendedName>
</protein>